<dbReference type="PROSITE" id="PS51351">
    <property type="entry name" value="TFIIE_BETA_C"/>
    <property type="match status" value="1"/>
</dbReference>
<dbReference type="InterPro" id="IPR016656">
    <property type="entry name" value="TFIIE-bsu"/>
</dbReference>
<dbReference type="GO" id="GO:0001097">
    <property type="term" value="F:TFIIH-class transcription factor complex binding"/>
    <property type="evidence" value="ECO:0007669"/>
    <property type="project" value="TreeGrafter"/>
</dbReference>
<dbReference type="PANTHER" id="PTHR12716:SF8">
    <property type="entry name" value="TRANSCRIPTION INITIATION FACTOR IIE SUBUNIT BETA"/>
    <property type="match status" value="1"/>
</dbReference>
<feature type="domain" description="TFIIE beta" evidence="2">
    <location>
        <begin position="1"/>
        <end position="78"/>
    </location>
</feature>
<dbReference type="PANTHER" id="PTHR12716">
    <property type="entry name" value="TRANSCRIPTION INITIATION FACTOR IIE, BETA SUBUNIT"/>
    <property type="match status" value="1"/>
</dbReference>
<sequence length="384" mass="43333">MYQFGAKGQRPVESIVKVVLDMLKQHPNQEFTDSQIERTTRERIIGQPAVVGMLQNNPKIDYDPTTRRYKFRPHYDLRDKQQLLQLLHSRPTLMVDPNLLESYPGIDEDISSLLREHACRGVRHPDYVKQIKCERAQAAAEQAASAGDGAARKAASGGPRPKKQQCDLYSNEERCPACRSNLGVILGRLYSDEITSMAKALDSDIKEMWFNTTWPSMADIQKATNEGRNQQAEVLHRPVRKTRGGRQRGTRNKRSSSRPEKVSNTHLAGMVKRKRHRVKTVKDLSSLVPKKVKAKKSGRNALVDEKEARRLAVDPTMTVADINRETAEIERLAASERKVKKRGKIRTAEDCSIPEVGVLEGGWRAEKKKRKLQKQAKKGLGASA</sequence>
<proteinExistence type="predicted"/>
<evidence type="ECO:0000256" key="1">
    <source>
        <dbReference type="SAM" id="MobiDB-lite"/>
    </source>
</evidence>
<evidence type="ECO:0000259" key="2">
    <source>
        <dbReference type="PROSITE" id="PS51351"/>
    </source>
</evidence>
<dbReference type="EMBL" id="JABANM010022178">
    <property type="protein sequence ID" value="KAF4720011.1"/>
    <property type="molecule type" value="Genomic_DNA"/>
</dbReference>
<dbReference type="GO" id="GO:0006367">
    <property type="term" value="P:transcription initiation at RNA polymerase II promoter"/>
    <property type="evidence" value="ECO:0007669"/>
    <property type="project" value="InterPro"/>
</dbReference>
<organism evidence="3 4">
    <name type="scientific">Perkinsus olseni</name>
    <name type="common">Perkinsus atlanticus</name>
    <dbReference type="NCBI Taxonomy" id="32597"/>
    <lineage>
        <taxon>Eukaryota</taxon>
        <taxon>Sar</taxon>
        <taxon>Alveolata</taxon>
        <taxon>Perkinsozoa</taxon>
        <taxon>Perkinsea</taxon>
        <taxon>Perkinsida</taxon>
        <taxon>Perkinsidae</taxon>
        <taxon>Perkinsus</taxon>
    </lineage>
</organism>
<comment type="caution">
    <text evidence="3">The sequence shown here is derived from an EMBL/GenBank/DDBJ whole genome shotgun (WGS) entry which is preliminary data.</text>
</comment>
<feature type="compositionally biased region" description="Low complexity" evidence="1">
    <location>
        <begin position="144"/>
        <end position="158"/>
    </location>
</feature>
<evidence type="ECO:0000313" key="4">
    <source>
        <dbReference type="Proteomes" id="UP000574390"/>
    </source>
</evidence>
<dbReference type="Proteomes" id="UP000574390">
    <property type="component" value="Unassembled WGS sequence"/>
</dbReference>
<dbReference type="GO" id="GO:0005673">
    <property type="term" value="C:transcription factor TFIIE complex"/>
    <property type="evidence" value="ECO:0007669"/>
    <property type="project" value="InterPro"/>
</dbReference>
<feature type="region of interest" description="Disordered" evidence="1">
    <location>
        <begin position="144"/>
        <end position="165"/>
    </location>
</feature>
<feature type="region of interest" description="Disordered" evidence="1">
    <location>
        <begin position="226"/>
        <end position="270"/>
    </location>
</feature>
<name>A0A7J6RI34_PEROL</name>
<dbReference type="InterPro" id="IPR003166">
    <property type="entry name" value="TFIIE_bsu_DNA-bd"/>
</dbReference>
<evidence type="ECO:0000313" key="3">
    <source>
        <dbReference type="EMBL" id="KAF4720011.1"/>
    </source>
</evidence>
<protein>
    <recommendedName>
        <fullName evidence="2">TFIIE beta domain-containing protein</fullName>
    </recommendedName>
</protein>
<gene>
    <name evidence="3" type="ORF">FOZ62_025477</name>
</gene>
<accession>A0A7J6RI34</accession>
<dbReference type="AlphaFoldDB" id="A0A7J6RI34"/>
<reference evidence="3 4" key="1">
    <citation type="submission" date="2020-04" db="EMBL/GenBank/DDBJ databases">
        <title>Perkinsus olseni comparative genomics.</title>
        <authorList>
            <person name="Bogema D.R."/>
        </authorList>
    </citation>
    <scope>NUCLEOTIDE SEQUENCE [LARGE SCALE GENOMIC DNA]</scope>
    <source>
        <strain evidence="3">ATCC PRA-205</strain>
    </source>
</reference>
<feature type="compositionally biased region" description="Basic residues" evidence="1">
    <location>
        <begin position="237"/>
        <end position="256"/>
    </location>
</feature>
<dbReference type="Pfam" id="PF02186">
    <property type="entry name" value="TFIIE_beta"/>
    <property type="match status" value="1"/>
</dbReference>